<name>A0A0K1Q964_9BACT</name>
<keyword evidence="2" id="KW-1185">Reference proteome</keyword>
<dbReference type="EMBL" id="CP012333">
    <property type="protein sequence ID" value="AKV02331.1"/>
    <property type="molecule type" value="Genomic_DNA"/>
</dbReference>
<protein>
    <recommendedName>
        <fullName evidence="3">Mu-like prophage I protein</fullName>
    </recommendedName>
</protein>
<dbReference type="RefSeq" id="WP_146653264.1">
    <property type="nucleotide sequence ID" value="NZ_CP012333.1"/>
</dbReference>
<dbReference type="AlphaFoldDB" id="A0A0K1Q964"/>
<dbReference type="Pfam" id="PF10123">
    <property type="entry name" value="Mu-like_Pro"/>
    <property type="match status" value="1"/>
</dbReference>
<reference evidence="1 2" key="1">
    <citation type="submission" date="2015-08" db="EMBL/GenBank/DDBJ databases">
        <authorList>
            <person name="Babu N.S."/>
            <person name="Beckwith C.J."/>
            <person name="Beseler K.G."/>
            <person name="Brison A."/>
            <person name="Carone J.V."/>
            <person name="Caskin T.P."/>
            <person name="Diamond M."/>
            <person name="Durham M.E."/>
            <person name="Foxe J.M."/>
            <person name="Go M."/>
            <person name="Henderson B.A."/>
            <person name="Jones I.B."/>
            <person name="McGettigan J.A."/>
            <person name="Micheletti S.J."/>
            <person name="Nasrallah M.E."/>
            <person name="Ortiz D."/>
            <person name="Piller C.R."/>
            <person name="Privatt S.R."/>
            <person name="Schneider S.L."/>
            <person name="Sharp S."/>
            <person name="Smith T.C."/>
            <person name="Stanton J.D."/>
            <person name="Ullery H.E."/>
            <person name="Wilson R.J."/>
            <person name="Serrano M.G."/>
            <person name="Buck G."/>
            <person name="Lee V."/>
            <person name="Wang Y."/>
            <person name="Carvalho R."/>
            <person name="Voegtly L."/>
            <person name="Shi R."/>
            <person name="Duckworth R."/>
            <person name="Johnson A."/>
            <person name="Loviza R."/>
            <person name="Walstead R."/>
            <person name="Shah Z."/>
            <person name="Kiflezghi M."/>
            <person name="Wade K."/>
            <person name="Ball S.L."/>
            <person name="Bradley K.W."/>
            <person name="Asai D.J."/>
            <person name="Bowman C.A."/>
            <person name="Russell D.A."/>
            <person name="Pope W.H."/>
            <person name="Jacobs-Sera D."/>
            <person name="Hendrix R.W."/>
            <person name="Hatfull G.F."/>
        </authorList>
    </citation>
    <scope>NUCLEOTIDE SEQUENCE [LARGE SCALE GENOMIC DNA]</scope>
    <source>
        <strain evidence="1 2">DSM 27648</strain>
    </source>
</reference>
<dbReference type="OrthoDB" id="2043985at2"/>
<dbReference type="Proteomes" id="UP000064967">
    <property type="component" value="Chromosome"/>
</dbReference>
<proteinExistence type="predicted"/>
<evidence type="ECO:0000313" key="2">
    <source>
        <dbReference type="Proteomes" id="UP000064967"/>
    </source>
</evidence>
<sequence>MKKRMASILSVSSARSLVDRLGPGKAPTAFRIWAAGENTLDDGKIVVFSARSAEMLLKEQDARGRLYSFDYDHRSTERDVSPEAGAAAGWHRLEVRRDSAGNPELWATACDWTEAALTGLTARTPTWRYFSPTFFVDEKTGEIVSYVNCAITNNPLTHGLPSLASAAGKGLAMARARIKLLAAKARATAPVMASALERRVTNAERMQAARGKLEALTARATRVASDDGVVAEIDRANRDWMRSIGKEGRVTRSSCVSVSDIERAGRNVLRTIPGAT</sequence>
<accession>A0A0K1Q964</accession>
<dbReference type="STRING" id="1391654.AKJ09_08994"/>
<dbReference type="InterPro" id="IPR012106">
    <property type="entry name" value="Phage_Mu_Gp1"/>
</dbReference>
<gene>
    <name evidence="1" type="ORF">AKJ09_08994</name>
</gene>
<organism evidence="1 2">
    <name type="scientific">Labilithrix luteola</name>
    <dbReference type="NCBI Taxonomy" id="1391654"/>
    <lineage>
        <taxon>Bacteria</taxon>
        <taxon>Pseudomonadati</taxon>
        <taxon>Myxococcota</taxon>
        <taxon>Polyangia</taxon>
        <taxon>Polyangiales</taxon>
        <taxon>Labilitrichaceae</taxon>
        <taxon>Labilithrix</taxon>
    </lineage>
</organism>
<evidence type="ECO:0000313" key="1">
    <source>
        <dbReference type="EMBL" id="AKV02331.1"/>
    </source>
</evidence>
<dbReference type="KEGG" id="llu:AKJ09_08994"/>
<evidence type="ECO:0008006" key="3">
    <source>
        <dbReference type="Google" id="ProtNLM"/>
    </source>
</evidence>